<protein>
    <submittedName>
        <fullName evidence="2">Uncharacterized protein</fullName>
    </submittedName>
</protein>
<keyword evidence="3" id="KW-1185">Reference proteome</keyword>
<dbReference type="EMBL" id="LVVM01002580">
    <property type="protein sequence ID" value="OJA16400.1"/>
    <property type="molecule type" value="Genomic_DNA"/>
</dbReference>
<evidence type="ECO:0000313" key="2">
    <source>
        <dbReference type="EMBL" id="OJA16400.1"/>
    </source>
</evidence>
<gene>
    <name evidence="2" type="ORF">AZE42_13300</name>
</gene>
<organism evidence="2 3">
    <name type="scientific">Rhizopogon vesiculosus</name>
    <dbReference type="NCBI Taxonomy" id="180088"/>
    <lineage>
        <taxon>Eukaryota</taxon>
        <taxon>Fungi</taxon>
        <taxon>Dikarya</taxon>
        <taxon>Basidiomycota</taxon>
        <taxon>Agaricomycotina</taxon>
        <taxon>Agaricomycetes</taxon>
        <taxon>Agaricomycetidae</taxon>
        <taxon>Boletales</taxon>
        <taxon>Suillineae</taxon>
        <taxon>Rhizopogonaceae</taxon>
        <taxon>Rhizopogon</taxon>
    </lineage>
</organism>
<evidence type="ECO:0000256" key="1">
    <source>
        <dbReference type="SAM" id="MobiDB-lite"/>
    </source>
</evidence>
<feature type="region of interest" description="Disordered" evidence="1">
    <location>
        <begin position="66"/>
        <end position="89"/>
    </location>
</feature>
<dbReference type="OrthoDB" id="2692480at2759"/>
<reference evidence="2 3" key="1">
    <citation type="submission" date="2016-03" db="EMBL/GenBank/DDBJ databases">
        <title>Comparative genomics of the ectomycorrhizal sister species Rhizopogon vinicolor and Rhizopogon vesiculosus (Basidiomycota: Boletales) reveals a divergence of the mating type B locus.</title>
        <authorList>
            <person name="Mujic A.B."/>
            <person name="Kuo A."/>
            <person name="Tritt A."/>
            <person name="Lipzen A."/>
            <person name="Chen C."/>
            <person name="Johnson J."/>
            <person name="Sharma A."/>
            <person name="Barry K."/>
            <person name="Grigoriev I.V."/>
            <person name="Spatafora J.W."/>
        </authorList>
    </citation>
    <scope>NUCLEOTIDE SEQUENCE [LARGE SCALE GENOMIC DNA]</scope>
    <source>
        <strain evidence="2 3">AM-OR11-056</strain>
    </source>
</reference>
<dbReference type="AlphaFoldDB" id="A0A1J8QSH8"/>
<dbReference type="Proteomes" id="UP000183567">
    <property type="component" value="Unassembled WGS sequence"/>
</dbReference>
<comment type="caution">
    <text evidence="2">The sequence shown here is derived from an EMBL/GenBank/DDBJ whole genome shotgun (WGS) entry which is preliminary data.</text>
</comment>
<name>A0A1J8QSH8_9AGAM</name>
<proteinExistence type="predicted"/>
<sequence length="89" mass="9990">MRDQVSIAMEQFDLTDPDDAVAFLREMYNLATELKSFTNMFNRHKKTKLRAIQLAALGMASLYTGTTQTREQSSDDDGCGGDKAIHEDI</sequence>
<evidence type="ECO:0000313" key="3">
    <source>
        <dbReference type="Proteomes" id="UP000183567"/>
    </source>
</evidence>
<feature type="non-terminal residue" evidence="2">
    <location>
        <position position="89"/>
    </location>
</feature>
<accession>A0A1J8QSH8</accession>